<gene>
    <name evidence="1" type="ORF">SMAX5B_010726</name>
</gene>
<evidence type="ECO:0000313" key="1">
    <source>
        <dbReference type="EMBL" id="AWP17015.1"/>
    </source>
</evidence>
<organism evidence="1 2">
    <name type="scientific">Scophthalmus maximus</name>
    <name type="common">Turbot</name>
    <name type="synonym">Psetta maxima</name>
    <dbReference type="NCBI Taxonomy" id="52904"/>
    <lineage>
        <taxon>Eukaryota</taxon>
        <taxon>Metazoa</taxon>
        <taxon>Chordata</taxon>
        <taxon>Craniata</taxon>
        <taxon>Vertebrata</taxon>
        <taxon>Euteleostomi</taxon>
        <taxon>Actinopterygii</taxon>
        <taxon>Neopterygii</taxon>
        <taxon>Teleostei</taxon>
        <taxon>Neoteleostei</taxon>
        <taxon>Acanthomorphata</taxon>
        <taxon>Carangaria</taxon>
        <taxon>Pleuronectiformes</taxon>
        <taxon>Pleuronectoidei</taxon>
        <taxon>Scophthalmidae</taxon>
        <taxon>Scophthalmus</taxon>
    </lineage>
</organism>
<sequence>MMFTLFTPPVVCNLFQSIVLSTALSVASRSCFLHFLCHSATLFFFSSVKQLVWYRQRLPAALVVGRGCAGDWSLAGLCGERAECAQAGESRFNQSLSPVRTFRLVVFFTVVPQPQMRD</sequence>
<dbReference type="Proteomes" id="UP000246464">
    <property type="component" value="Chromosome 18"/>
</dbReference>
<name>A0A2U9CK89_SCOMX</name>
<protein>
    <submittedName>
        <fullName evidence="1">Uncharacterized protein</fullName>
    </submittedName>
</protein>
<evidence type="ECO:0000313" key="2">
    <source>
        <dbReference type="Proteomes" id="UP000246464"/>
    </source>
</evidence>
<accession>A0A2U9CK89</accession>
<dbReference type="AlphaFoldDB" id="A0A2U9CK89"/>
<reference evidence="1 2" key="1">
    <citation type="submission" date="2017-12" db="EMBL/GenBank/DDBJ databases">
        <title>Integrating genomic resources of turbot (Scophthalmus maximus) in depth evaluation of genetic and physical mapping variation across individuals.</title>
        <authorList>
            <person name="Martinez P."/>
        </authorList>
    </citation>
    <scope>NUCLEOTIDE SEQUENCE [LARGE SCALE GENOMIC DNA]</scope>
</reference>
<keyword evidence="2" id="KW-1185">Reference proteome</keyword>
<dbReference type="EMBL" id="CP026260">
    <property type="protein sequence ID" value="AWP17015.1"/>
    <property type="molecule type" value="Genomic_DNA"/>
</dbReference>
<proteinExistence type="predicted"/>